<dbReference type="InterPro" id="IPR011712">
    <property type="entry name" value="Sig_transdc_His_kin_sub3_dim/P"/>
</dbReference>
<dbReference type="CDD" id="cd16917">
    <property type="entry name" value="HATPase_UhpB-NarQ-NarX-like"/>
    <property type="match status" value="1"/>
</dbReference>
<evidence type="ECO:0000256" key="2">
    <source>
        <dbReference type="ARBA" id="ARBA00012438"/>
    </source>
</evidence>
<dbReference type="Pfam" id="PF02518">
    <property type="entry name" value="HATPase_c"/>
    <property type="match status" value="1"/>
</dbReference>
<keyword evidence="7" id="KW-0067">ATP-binding</keyword>
<dbReference type="EMBL" id="JACHGN010000003">
    <property type="protein sequence ID" value="MBB5131990.1"/>
    <property type="molecule type" value="Genomic_DNA"/>
</dbReference>
<evidence type="ECO:0000256" key="7">
    <source>
        <dbReference type="ARBA" id="ARBA00022840"/>
    </source>
</evidence>
<evidence type="ECO:0000256" key="4">
    <source>
        <dbReference type="ARBA" id="ARBA00022679"/>
    </source>
</evidence>
<reference evidence="13 14" key="1">
    <citation type="submission" date="2020-08" db="EMBL/GenBank/DDBJ databases">
        <title>Genomic Encyclopedia of Type Strains, Phase IV (KMG-IV): sequencing the most valuable type-strain genomes for metagenomic binning, comparative biology and taxonomic classification.</title>
        <authorList>
            <person name="Goeker M."/>
        </authorList>
    </citation>
    <scope>NUCLEOTIDE SEQUENCE [LARGE SCALE GENOMIC DNA]</scope>
    <source>
        <strain evidence="13 14">DSM 45615</strain>
    </source>
</reference>
<dbReference type="SUPFAM" id="SSF55874">
    <property type="entry name" value="ATPase domain of HSP90 chaperone/DNA topoisomerase II/histidine kinase"/>
    <property type="match status" value="1"/>
</dbReference>
<dbReference type="Proteomes" id="UP000578449">
    <property type="component" value="Unassembled WGS sequence"/>
</dbReference>
<dbReference type="Pfam" id="PF07730">
    <property type="entry name" value="HisKA_3"/>
    <property type="match status" value="1"/>
</dbReference>
<keyword evidence="10" id="KW-1133">Transmembrane helix</keyword>
<evidence type="ECO:0000256" key="6">
    <source>
        <dbReference type="ARBA" id="ARBA00022777"/>
    </source>
</evidence>
<comment type="catalytic activity">
    <reaction evidence="1">
        <text>ATP + protein L-histidine = ADP + protein N-phospho-L-histidine.</text>
        <dbReference type="EC" id="2.7.13.3"/>
    </reaction>
</comment>
<evidence type="ECO:0000259" key="12">
    <source>
        <dbReference type="Pfam" id="PF07730"/>
    </source>
</evidence>
<feature type="transmembrane region" description="Helical" evidence="10">
    <location>
        <begin position="49"/>
        <end position="68"/>
    </location>
</feature>
<gene>
    <name evidence="13" type="ORF">HNP84_001703</name>
</gene>
<proteinExistence type="predicted"/>
<feature type="compositionally biased region" description="Pro residues" evidence="9">
    <location>
        <begin position="369"/>
        <end position="378"/>
    </location>
</feature>
<evidence type="ECO:0000256" key="1">
    <source>
        <dbReference type="ARBA" id="ARBA00000085"/>
    </source>
</evidence>
<dbReference type="GO" id="GO:0046983">
    <property type="term" value="F:protein dimerization activity"/>
    <property type="evidence" value="ECO:0007669"/>
    <property type="project" value="InterPro"/>
</dbReference>
<evidence type="ECO:0000313" key="14">
    <source>
        <dbReference type="Proteomes" id="UP000578449"/>
    </source>
</evidence>
<keyword evidence="6 13" id="KW-0418">Kinase</keyword>
<keyword evidence="5" id="KW-0547">Nucleotide-binding</keyword>
<evidence type="ECO:0000256" key="8">
    <source>
        <dbReference type="ARBA" id="ARBA00023012"/>
    </source>
</evidence>
<dbReference type="InterPro" id="IPR036890">
    <property type="entry name" value="HATPase_C_sf"/>
</dbReference>
<feature type="transmembrane region" description="Helical" evidence="10">
    <location>
        <begin position="173"/>
        <end position="189"/>
    </location>
</feature>
<feature type="domain" description="Signal transduction histidine kinase subgroup 3 dimerisation and phosphoacceptor" evidence="12">
    <location>
        <begin position="218"/>
        <end position="283"/>
    </location>
</feature>
<dbReference type="RefSeq" id="WP_185048789.1">
    <property type="nucleotide sequence ID" value="NZ_BAABIX010000028.1"/>
</dbReference>
<evidence type="ECO:0000256" key="9">
    <source>
        <dbReference type="SAM" id="MobiDB-lite"/>
    </source>
</evidence>
<dbReference type="Gene3D" id="1.20.5.1930">
    <property type="match status" value="1"/>
</dbReference>
<keyword evidence="10" id="KW-0472">Membrane</keyword>
<organism evidence="13 14">
    <name type="scientific">Thermocatellispora tengchongensis</name>
    <dbReference type="NCBI Taxonomy" id="1073253"/>
    <lineage>
        <taxon>Bacteria</taxon>
        <taxon>Bacillati</taxon>
        <taxon>Actinomycetota</taxon>
        <taxon>Actinomycetes</taxon>
        <taxon>Streptosporangiales</taxon>
        <taxon>Streptosporangiaceae</taxon>
        <taxon>Thermocatellispora</taxon>
    </lineage>
</organism>
<keyword evidence="10" id="KW-0812">Transmembrane</keyword>
<keyword evidence="8" id="KW-0902">Two-component regulatory system</keyword>
<feature type="domain" description="Histidine kinase/HSP90-like ATPase" evidence="11">
    <location>
        <begin position="329"/>
        <end position="423"/>
    </location>
</feature>
<dbReference type="GO" id="GO:0000155">
    <property type="term" value="F:phosphorelay sensor kinase activity"/>
    <property type="evidence" value="ECO:0007669"/>
    <property type="project" value="InterPro"/>
</dbReference>
<evidence type="ECO:0000259" key="11">
    <source>
        <dbReference type="Pfam" id="PF02518"/>
    </source>
</evidence>
<dbReference type="PANTHER" id="PTHR24421">
    <property type="entry name" value="NITRATE/NITRITE SENSOR PROTEIN NARX-RELATED"/>
    <property type="match status" value="1"/>
</dbReference>
<evidence type="ECO:0000256" key="5">
    <source>
        <dbReference type="ARBA" id="ARBA00022741"/>
    </source>
</evidence>
<evidence type="ECO:0000256" key="10">
    <source>
        <dbReference type="SAM" id="Phobius"/>
    </source>
</evidence>
<comment type="caution">
    <text evidence="13">The sequence shown here is derived from an EMBL/GenBank/DDBJ whole genome shotgun (WGS) entry which is preliminary data.</text>
</comment>
<dbReference type="GO" id="GO:0016020">
    <property type="term" value="C:membrane"/>
    <property type="evidence" value="ECO:0007669"/>
    <property type="project" value="InterPro"/>
</dbReference>
<feature type="region of interest" description="Disordered" evidence="9">
    <location>
        <begin position="400"/>
        <end position="439"/>
    </location>
</feature>
<name>A0A840P3D7_9ACTN</name>
<evidence type="ECO:0000313" key="13">
    <source>
        <dbReference type="EMBL" id="MBB5131990.1"/>
    </source>
</evidence>
<sequence length="439" mass="46325">MLKALRRLLRPLALAVATGRADPPAPRPRALVLRVPRSLGLLPFDRVDLVVLADLILAAILLAGGYVVLENANRVTEASLDWQGLYMAAAVNSLPLLLRDKWPLAAWRLAAVGIPIGTSVTGELLPIPFTAPGTITFTLALYSVAVRCDRSITLGVWAVSIAGAALLRPEGTLLAVLVVTVTVLLGYNVRIRRDATRLLADEEERTQIAMAARAVLEERARIARELHDVVAHHMSVIAIQAEAVPIRSAGDPAALEAGLAEIRGLSLAAMTEMRRVLGVLRDQDGRRDTAPQPGLERLGELVEQTRAAGLPVTVSAPDPPPALPAAVSLSAYRIVQESLSNVRRHAPGAAVTITIAHSPAALSLEIANTPPPAGPPRAPADDAGRAPGHGLLGMRERASLLGGTLRAGPRRDGGFTVTAVLPVGDPPEEEPEREREGTG</sequence>
<dbReference type="Gene3D" id="3.30.565.10">
    <property type="entry name" value="Histidine kinase-like ATPase, C-terminal domain"/>
    <property type="match status" value="1"/>
</dbReference>
<feature type="region of interest" description="Disordered" evidence="9">
    <location>
        <begin position="368"/>
        <end position="388"/>
    </location>
</feature>
<dbReference type="EC" id="2.7.13.3" evidence="2"/>
<dbReference type="PANTHER" id="PTHR24421:SF10">
    <property type="entry name" value="NITRATE_NITRITE SENSOR PROTEIN NARQ"/>
    <property type="match status" value="1"/>
</dbReference>
<evidence type="ECO:0000256" key="3">
    <source>
        <dbReference type="ARBA" id="ARBA00022553"/>
    </source>
</evidence>
<keyword evidence="3" id="KW-0597">Phosphoprotein</keyword>
<dbReference type="GO" id="GO:0005524">
    <property type="term" value="F:ATP binding"/>
    <property type="evidence" value="ECO:0007669"/>
    <property type="project" value="UniProtKB-KW"/>
</dbReference>
<accession>A0A840P3D7</accession>
<feature type="transmembrane region" description="Helical" evidence="10">
    <location>
        <begin position="125"/>
        <end position="144"/>
    </location>
</feature>
<dbReference type="InterPro" id="IPR050482">
    <property type="entry name" value="Sensor_HK_TwoCompSys"/>
</dbReference>
<dbReference type="InterPro" id="IPR003594">
    <property type="entry name" value="HATPase_dom"/>
</dbReference>
<keyword evidence="4" id="KW-0808">Transferase</keyword>
<protein>
    <recommendedName>
        <fullName evidence="2">histidine kinase</fullName>
        <ecNumber evidence="2">2.7.13.3</ecNumber>
    </recommendedName>
</protein>
<feature type="transmembrane region" description="Helical" evidence="10">
    <location>
        <begin position="151"/>
        <end position="167"/>
    </location>
</feature>
<dbReference type="AlphaFoldDB" id="A0A840P3D7"/>
<keyword evidence="14" id="KW-1185">Reference proteome</keyword>